<feature type="transmembrane region" description="Helical" evidence="2">
    <location>
        <begin position="110"/>
        <end position="133"/>
    </location>
</feature>
<feature type="transmembrane region" description="Helical" evidence="2">
    <location>
        <begin position="720"/>
        <end position="739"/>
    </location>
</feature>
<keyword evidence="2" id="KW-0812">Transmembrane</keyword>
<feature type="transmembrane region" description="Helical" evidence="2">
    <location>
        <begin position="417"/>
        <end position="435"/>
    </location>
</feature>
<feature type="transmembrane region" description="Helical" evidence="2">
    <location>
        <begin position="362"/>
        <end position="379"/>
    </location>
</feature>
<feature type="transmembrane region" description="Helical" evidence="2">
    <location>
        <begin position="288"/>
        <end position="307"/>
    </location>
</feature>
<feature type="transmembrane region" description="Helical" evidence="2">
    <location>
        <begin position="745"/>
        <end position="763"/>
    </location>
</feature>
<feature type="region of interest" description="Disordered" evidence="1">
    <location>
        <begin position="45"/>
        <end position="100"/>
    </location>
</feature>
<evidence type="ECO:0000313" key="3">
    <source>
        <dbReference type="EMBL" id="GAA0607008.1"/>
    </source>
</evidence>
<feature type="transmembrane region" description="Helical" evidence="2">
    <location>
        <begin position="139"/>
        <end position="158"/>
    </location>
</feature>
<feature type="compositionally biased region" description="Basic and acidic residues" evidence="1">
    <location>
        <begin position="45"/>
        <end position="55"/>
    </location>
</feature>
<keyword evidence="2" id="KW-1133">Transmembrane helix</keyword>
<comment type="caution">
    <text evidence="3">The sequence shown here is derived from an EMBL/GenBank/DDBJ whole genome shotgun (WGS) entry which is preliminary data.</text>
</comment>
<gene>
    <name evidence="3" type="ORF">GCM10009001_25360</name>
</gene>
<feature type="transmembrane region" description="Helical" evidence="2">
    <location>
        <begin position="338"/>
        <end position="356"/>
    </location>
</feature>
<feature type="transmembrane region" description="Helical" evidence="2">
    <location>
        <begin position="391"/>
        <end position="411"/>
    </location>
</feature>
<feature type="transmembrane region" description="Helical" evidence="2">
    <location>
        <begin position="930"/>
        <end position="947"/>
    </location>
</feature>
<feature type="transmembrane region" description="Helical" evidence="2">
    <location>
        <begin position="822"/>
        <end position="838"/>
    </location>
</feature>
<feature type="transmembrane region" description="Helical" evidence="2">
    <location>
        <begin position="981"/>
        <end position="999"/>
    </location>
</feature>
<dbReference type="EMBL" id="BAAADS010000018">
    <property type="protein sequence ID" value="GAA0607008.1"/>
    <property type="molecule type" value="Genomic_DNA"/>
</dbReference>
<feature type="transmembrane region" description="Helical" evidence="2">
    <location>
        <begin position="1058"/>
        <end position="1078"/>
    </location>
</feature>
<feature type="transmembrane region" description="Helical" evidence="2">
    <location>
        <begin position="552"/>
        <end position="572"/>
    </location>
</feature>
<evidence type="ECO:0000256" key="2">
    <source>
        <dbReference type="SAM" id="Phobius"/>
    </source>
</evidence>
<dbReference type="Proteomes" id="UP001500866">
    <property type="component" value="Unassembled WGS sequence"/>
</dbReference>
<feature type="transmembrane region" description="Helical" evidence="2">
    <location>
        <begin position="795"/>
        <end position="813"/>
    </location>
</feature>
<feature type="compositionally biased region" description="Polar residues" evidence="1">
    <location>
        <begin position="56"/>
        <end position="81"/>
    </location>
</feature>
<feature type="transmembrane region" description="Helical" evidence="2">
    <location>
        <begin position="313"/>
        <end position="331"/>
    </location>
</feature>
<proteinExistence type="predicted"/>
<feature type="transmembrane region" description="Helical" evidence="2">
    <location>
        <begin position="170"/>
        <end position="190"/>
    </location>
</feature>
<accession>A0ABP3RGR7</accession>
<feature type="transmembrane region" description="Helical" evidence="2">
    <location>
        <begin position="636"/>
        <end position="653"/>
    </location>
</feature>
<dbReference type="RefSeq" id="WP_343813682.1">
    <property type="nucleotide sequence ID" value="NZ_BAAADS010000018.1"/>
</dbReference>
<evidence type="ECO:0000313" key="4">
    <source>
        <dbReference type="Proteomes" id="UP001500866"/>
    </source>
</evidence>
<feature type="transmembrane region" description="Helical" evidence="2">
    <location>
        <begin position="953"/>
        <end position="969"/>
    </location>
</feature>
<evidence type="ECO:0008006" key="5">
    <source>
        <dbReference type="Google" id="ProtNLM"/>
    </source>
</evidence>
<keyword evidence="4" id="KW-1185">Reference proteome</keyword>
<feature type="transmembrane region" description="Helical" evidence="2">
    <location>
        <begin position="693"/>
        <end position="711"/>
    </location>
</feature>
<evidence type="ECO:0000256" key="1">
    <source>
        <dbReference type="SAM" id="MobiDB-lite"/>
    </source>
</evidence>
<feature type="transmembrane region" description="Helical" evidence="2">
    <location>
        <begin position="205"/>
        <end position="224"/>
    </location>
</feature>
<protein>
    <recommendedName>
        <fullName evidence="5">DUF2157 domain-containing protein</fullName>
    </recommendedName>
</protein>
<reference evidence="4" key="1">
    <citation type="journal article" date="2019" name="Int. J. Syst. Evol. Microbiol.">
        <title>The Global Catalogue of Microorganisms (GCM) 10K type strain sequencing project: providing services to taxonomists for standard genome sequencing and annotation.</title>
        <authorList>
            <consortium name="The Broad Institute Genomics Platform"/>
            <consortium name="The Broad Institute Genome Sequencing Center for Infectious Disease"/>
            <person name="Wu L."/>
            <person name="Ma J."/>
        </authorList>
    </citation>
    <scope>NUCLEOTIDE SEQUENCE [LARGE SCALE GENOMIC DNA]</scope>
    <source>
        <strain evidence="4">JCM 15395</strain>
    </source>
</reference>
<feature type="transmembrane region" description="Helical" evidence="2">
    <location>
        <begin position="471"/>
        <end position="489"/>
    </location>
</feature>
<feature type="transmembrane region" description="Helical" evidence="2">
    <location>
        <begin position="844"/>
        <end position="862"/>
    </location>
</feature>
<sequence>MADYHVRQRVVANELYKLEKGNYIDNRTYKQILSAHKRYYEHLEEAKGQPKEDQGRQSVKQEQYTGQEETSIPSNSVQETSARPESERVQPQPKKVKKSLSSKEIRERNITWSLILGVILLLIGGTVLATSTWDMMGPLAKTGMIALVSLLFFGLAYFTRVVLKIEKTAFAFHVLGALFLPIVIISAGYFELFGRYFSFSGEGRFLFGAAGSLVILPVYLLLAIRLASRLFVWFSYVVLTLFAGFAIASLKLPVDGYYLGIMLFNGALIFGCHYLNKYERFKLFTKEFVVYIQANLILSTVLMLTLYDHELVHGYNLMLTAVLYFFMIFVTSHKGYHFVFSAMLVYGAYQLIEFSALDEGGAVIYALLGFVFLALPKYLEGAGALQKAFRVTSAVVSVLAFLYISFEGILLRMNEPSMVLLIAYIIITANFVFLTNQAKRPLFAYLSASFMMSALYEAVLICRDMFGFESMVLPVFIAGLFLYIVFGCRMNAGFLDRVKPAARDVGGVVMFFCVISGYVVVSPWQLGVMFLLLAVAALEMDRFENRKSLIGADVAAWIHAVALGFAAIAFLSDSKVPYLDAMDAANYVFAGLVMLVVSMVWKKTKRNDFHRSTFFAAQGFYFYGLVMTFGFAFDDVLRTLVVLGGVGMAYLVYRKTNWPAIPYVISTLSLLVYFTALYAIYIEADVTSDLFRSLQFIFGALLLLGTGVIIGKRDRWLMKSFLLIGHLYLPLSVLFTFLFSGEQAVWAFLIATAVYAMSVWKAKPDAVGTVFLYFCVTSFWAAVSLGFILLEFDALVHYAFFITSGVAGAAWVLSGSSWDRKIAYYAVPFSTIGMIAFLSVQPFALLPFVVLIGYTIGLLYMMHMEKWDFFNLAPLILLYIGVIQFCTEKLTFENAEQLGITVFAVMLTIAGFLLYRIIFRNPSVKQGLPVMDWYTIVGVLAMISLYIAASEVLWTQLLPGLLLFGNLLLQRKRIPLAAPKWVVFAACVFLLQPYYTVLGNISLPDLLERELYVLPWVVLGVLFRKIDRNMHKSAVTYTEWSVLVIVALLLVQDGMASSTIYDALIIGVLSLASMLAGTAFQLKSYFFVGAGVLLLNVFLQTRPYWGNLPWWGYLLIAGSILITVASYNEWHKQKTANGKQTLLSVFRKKVVQKIKKWD</sequence>
<feature type="transmembrane region" description="Helical" evidence="2">
    <location>
        <begin position="584"/>
        <end position="601"/>
    </location>
</feature>
<feature type="transmembrane region" description="Helical" evidence="2">
    <location>
        <begin position="231"/>
        <end position="250"/>
    </location>
</feature>
<feature type="transmembrane region" description="Helical" evidence="2">
    <location>
        <begin position="256"/>
        <end position="276"/>
    </location>
</feature>
<feature type="transmembrane region" description="Helical" evidence="2">
    <location>
        <begin position="898"/>
        <end position="918"/>
    </location>
</feature>
<feature type="transmembrane region" description="Helical" evidence="2">
    <location>
        <begin position="1034"/>
        <end position="1052"/>
    </location>
</feature>
<organism evidence="3 4">
    <name type="scientific">Virgibacillus siamensis</name>
    <dbReference type="NCBI Taxonomy" id="480071"/>
    <lineage>
        <taxon>Bacteria</taxon>
        <taxon>Bacillati</taxon>
        <taxon>Bacillota</taxon>
        <taxon>Bacilli</taxon>
        <taxon>Bacillales</taxon>
        <taxon>Bacillaceae</taxon>
        <taxon>Virgibacillus</taxon>
    </lineage>
</organism>
<feature type="transmembrane region" description="Helical" evidence="2">
    <location>
        <begin position="442"/>
        <end position="459"/>
    </location>
</feature>
<feature type="transmembrane region" description="Helical" evidence="2">
    <location>
        <begin position="770"/>
        <end position="789"/>
    </location>
</feature>
<feature type="transmembrane region" description="Helical" evidence="2">
    <location>
        <begin position="501"/>
        <end position="518"/>
    </location>
</feature>
<feature type="transmembrane region" description="Helical" evidence="2">
    <location>
        <begin position="660"/>
        <end position="681"/>
    </location>
</feature>
<feature type="transmembrane region" description="Helical" evidence="2">
    <location>
        <begin position="1111"/>
        <end position="1130"/>
    </location>
</feature>
<feature type="transmembrane region" description="Helical" evidence="2">
    <location>
        <begin position="869"/>
        <end position="886"/>
    </location>
</feature>
<name>A0ABP3RGR7_9BACI</name>
<keyword evidence="2" id="KW-0472">Membrane</keyword>